<keyword evidence="1" id="KW-0853">WD repeat</keyword>
<sequence>HEFVEDLFCHSDAVEDIDISPYDEYLVTASKDQTVGVYRMGPPSHGITEYGEIR</sequence>
<keyword evidence="3" id="KW-1185">Reference proteome</keyword>
<evidence type="ECO:0000256" key="1">
    <source>
        <dbReference type="PROSITE-ProRule" id="PRU00221"/>
    </source>
</evidence>
<dbReference type="InterPro" id="IPR015943">
    <property type="entry name" value="WD40/YVTN_repeat-like_dom_sf"/>
</dbReference>
<feature type="repeat" description="WD" evidence="1">
    <location>
        <begin position="7"/>
        <end position="40"/>
    </location>
</feature>
<dbReference type="InterPro" id="IPR001680">
    <property type="entry name" value="WD40_rpt"/>
</dbReference>
<evidence type="ECO:0000313" key="3">
    <source>
        <dbReference type="Proteomes" id="UP001159427"/>
    </source>
</evidence>
<accession>A0ABN8QMH6</accession>
<dbReference type="EMBL" id="CALNXI010001359">
    <property type="protein sequence ID" value="CAH3166323.1"/>
    <property type="molecule type" value="Genomic_DNA"/>
</dbReference>
<gene>
    <name evidence="2" type="ORF">PEVE_00005627</name>
</gene>
<dbReference type="Gene3D" id="2.130.10.10">
    <property type="entry name" value="YVTN repeat-like/Quinoprotein amine dehydrogenase"/>
    <property type="match status" value="1"/>
</dbReference>
<organism evidence="2 3">
    <name type="scientific">Porites evermanni</name>
    <dbReference type="NCBI Taxonomy" id="104178"/>
    <lineage>
        <taxon>Eukaryota</taxon>
        <taxon>Metazoa</taxon>
        <taxon>Cnidaria</taxon>
        <taxon>Anthozoa</taxon>
        <taxon>Hexacorallia</taxon>
        <taxon>Scleractinia</taxon>
        <taxon>Fungiina</taxon>
        <taxon>Poritidae</taxon>
        <taxon>Porites</taxon>
    </lineage>
</organism>
<feature type="non-terminal residue" evidence="2">
    <location>
        <position position="1"/>
    </location>
</feature>
<dbReference type="Proteomes" id="UP001159427">
    <property type="component" value="Unassembled WGS sequence"/>
</dbReference>
<dbReference type="SUPFAM" id="SSF50978">
    <property type="entry name" value="WD40 repeat-like"/>
    <property type="match status" value="1"/>
</dbReference>
<name>A0ABN8QMH6_9CNID</name>
<dbReference type="PROSITE" id="PS50082">
    <property type="entry name" value="WD_REPEATS_2"/>
    <property type="match status" value="1"/>
</dbReference>
<evidence type="ECO:0000313" key="2">
    <source>
        <dbReference type="EMBL" id="CAH3166323.1"/>
    </source>
</evidence>
<comment type="caution">
    <text evidence="2">The sequence shown here is derived from an EMBL/GenBank/DDBJ whole genome shotgun (WGS) entry which is preliminary data.</text>
</comment>
<dbReference type="InterPro" id="IPR036322">
    <property type="entry name" value="WD40_repeat_dom_sf"/>
</dbReference>
<protein>
    <submittedName>
        <fullName evidence="2">Uncharacterized protein</fullName>
    </submittedName>
</protein>
<reference evidence="2 3" key="1">
    <citation type="submission" date="2022-05" db="EMBL/GenBank/DDBJ databases">
        <authorList>
            <consortium name="Genoscope - CEA"/>
            <person name="William W."/>
        </authorList>
    </citation>
    <scope>NUCLEOTIDE SEQUENCE [LARGE SCALE GENOMIC DNA]</scope>
</reference>
<proteinExistence type="predicted"/>